<gene>
    <name evidence="14" type="ORF">H634G_03542</name>
</gene>
<reference evidence="15" key="1">
    <citation type="journal article" date="2014" name="BMC Genomics">
        <title>The genome sequence of the biocontrol fungus Metarhizium anisopliae and comparative genomics of Metarhizium species.</title>
        <authorList>
            <person name="Pattemore J.A."/>
            <person name="Hane J.K."/>
            <person name="Williams A.H."/>
            <person name="Wilson B.A."/>
            <person name="Stodart B.J."/>
            <person name="Ash G.J."/>
        </authorList>
    </citation>
    <scope>NUCLEOTIDE SEQUENCE [LARGE SCALE GENOMIC DNA]</scope>
    <source>
        <strain evidence="15">BRIP 53293</strain>
    </source>
</reference>
<dbReference type="PANTHER" id="PTHR24223:SF443">
    <property type="entry name" value="MULTIDRUG-RESISTANCE LIKE PROTEIN 1, ISOFORM I"/>
    <property type="match status" value="1"/>
</dbReference>
<evidence type="ECO:0000256" key="1">
    <source>
        <dbReference type="ARBA" id="ARBA00004128"/>
    </source>
</evidence>
<evidence type="ECO:0000256" key="2">
    <source>
        <dbReference type="ARBA" id="ARBA00022448"/>
    </source>
</evidence>
<evidence type="ECO:0000256" key="9">
    <source>
        <dbReference type="SAM" id="MobiDB-lite"/>
    </source>
</evidence>
<keyword evidence="8 10" id="KW-0472">Membrane</keyword>
<evidence type="ECO:0000256" key="5">
    <source>
        <dbReference type="ARBA" id="ARBA00022741"/>
    </source>
</evidence>
<dbReference type="Pfam" id="PF00005">
    <property type="entry name" value="ABC_tran"/>
    <property type="match status" value="1"/>
</dbReference>
<feature type="domain" description="ABC transmembrane type-1" evidence="13">
    <location>
        <begin position="7"/>
        <end position="223"/>
    </location>
</feature>
<dbReference type="Pfam" id="PF00664">
    <property type="entry name" value="ABC_membrane"/>
    <property type="match status" value="1"/>
</dbReference>
<dbReference type="CDD" id="cd03244">
    <property type="entry name" value="ABCC_MRP_domain2"/>
    <property type="match status" value="1"/>
</dbReference>
<dbReference type="GO" id="GO:0016887">
    <property type="term" value="F:ATP hydrolysis activity"/>
    <property type="evidence" value="ECO:0007669"/>
    <property type="project" value="InterPro"/>
</dbReference>
<feature type="domain" description="ABC transporter" evidence="12">
    <location>
        <begin position="263"/>
        <end position="488"/>
    </location>
</feature>
<dbReference type="FunFam" id="1.20.1560.10:FF:000013">
    <property type="entry name" value="ABC transporter C family member 2"/>
    <property type="match status" value="1"/>
</dbReference>
<dbReference type="Pfam" id="PF00092">
    <property type="entry name" value="VWA"/>
    <property type="match status" value="1"/>
</dbReference>
<evidence type="ECO:0000256" key="7">
    <source>
        <dbReference type="ARBA" id="ARBA00022989"/>
    </source>
</evidence>
<evidence type="ECO:0000259" key="12">
    <source>
        <dbReference type="PROSITE" id="PS50893"/>
    </source>
</evidence>
<keyword evidence="2" id="KW-0813">Transport</keyword>
<dbReference type="SMART" id="SM00382">
    <property type="entry name" value="AAA"/>
    <property type="match status" value="1"/>
</dbReference>
<evidence type="ECO:0000313" key="14">
    <source>
        <dbReference type="EMBL" id="KJK81009.1"/>
    </source>
</evidence>
<dbReference type="InterPro" id="IPR011527">
    <property type="entry name" value="ABC1_TM_dom"/>
</dbReference>
<keyword evidence="4" id="KW-0677">Repeat</keyword>
<accession>A0A0D9P476</accession>
<dbReference type="PROSITE" id="PS50893">
    <property type="entry name" value="ABC_TRANSPORTER_2"/>
    <property type="match status" value="1"/>
</dbReference>
<dbReference type="AlphaFoldDB" id="A0A0D9P476"/>
<dbReference type="SUPFAM" id="SSF53300">
    <property type="entry name" value="vWA-like"/>
    <property type="match status" value="1"/>
</dbReference>
<evidence type="ECO:0000313" key="15">
    <source>
        <dbReference type="Proteomes" id="UP000054544"/>
    </source>
</evidence>
<dbReference type="GO" id="GO:0140359">
    <property type="term" value="F:ABC-type transporter activity"/>
    <property type="evidence" value="ECO:0007669"/>
    <property type="project" value="InterPro"/>
</dbReference>
<protein>
    <submittedName>
        <fullName evidence="14">Uncharacterized protein</fullName>
    </submittedName>
</protein>
<dbReference type="InterPro" id="IPR027417">
    <property type="entry name" value="P-loop_NTPase"/>
</dbReference>
<evidence type="ECO:0000256" key="3">
    <source>
        <dbReference type="ARBA" id="ARBA00022692"/>
    </source>
</evidence>
<dbReference type="Gene3D" id="3.40.50.300">
    <property type="entry name" value="P-loop containing nucleotide triphosphate hydrolases"/>
    <property type="match status" value="1"/>
</dbReference>
<dbReference type="STRING" id="1291518.A0A0D9P476"/>
<dbReference type="InterPro" id="IPR003439">
    <property type="entry name" value="ABC_transporter-like_ATP-bd"/>
</dbReference>
<dbReference type="InterPro" id="IPR002035">
    <property type="entry name" value="VWF_A"/>
</dbReference>
<feature type="region of interest" description="Disordered" evidence="9">
    <location>
        <begin position="540"/>
        <end position="586"/>
    </location>
</feature>
<dbReference type="Gene3D" id="3.40.50.410">
    <property type="entry name" value="von Willebrand factor, type A domain"/>
    <property type="match status" value="1"/>
</dbReference>
<feature type="compositionally biased region" description="Low complexity" evidence="9">
    <location>
        <begin position="545"/>
        <end position="571"/>
    </location>
</feature>
<keyword evidence="3 10" id="KW-0812">Transmembrane</keyword>
<dbReference type="FunFam" id="3.40.50.300:FF:000838">
    <property type="entry name" value="ABC multidrug transporter (Eurofung)"/>
    <property type="match status" value="1"/>
</dbReference>
<dbReference type="InterPro" id="IPR003593">
    <property type="entry name" value="AAA+_ATPase"/>
</dbReference>
<keyword evidence="5" id="KW-0547">Nucleotide-binding</keyword>
<dbReference type="SUPFAM" id="SSF90123">
    <property type="entry name" value="ABC transporter transmembrane region"/>
    <property type="match status" value="1"/>
</dbReference>
<dbReference type="PROSITE" id="PS50929">
    <property type="entry name" value="ABC_TM1F"/>
    <property type="match status" value="1"/>
</dbReference>
<dbReference type="OrthoDB" id="2142040at2759"/>
<dbReference type="Proteomes" id="UP000054544">
    <property type="component" value="Unassembled WGS sequence"/>
</dbReference>
<organism evidence="14 15">
    <name type="scientific">Metarhizium anisopliae BRIP 53293</name>
    <dbReference type="NCBI Taxonomy" id="1291518"/>
    <lineage>
        <taxon>Eukaryota</taxon>
        <taxon>Fungi</taxon>
        <taxon>Dikarya</taxon>
        <taxon>Ascomycota</taxon>
        <taxon>Pezizomycotina</taxon>
        <taxon>Sordariomycetes</taxon>
        <taxon>Hypocreomycetidae</taxon>
        <taxon>Hypocreales</taxon>
        <taxon>Clavicipitaceae</taxon>
        <taxon>Metarhizium</taxon>
    </lineage>
</organism>
<dbReference type="PANTHER" id="PTHR24223">
    <property type="entry name" value="ATP-BINDING CASSETTE SUB-FAMILY C"/>
    <property type="match status" value="1"/>
</dbReference>
<feature type="transmembrane region" description="Helical" evidence="10">
    <location>
        <begin position="172"/>
        <end position="191"/>
    </location>
</feature>
<sequence length="862" mass="94189">MTLLLACSIKASRTLHERMVFAVFRSPMSFFEQTPAGQILNRFTSDIYRIDESLARHFNALFVSAARGFFILGVIALGSPLFVVFIIPLVLLYTYMQRYYLEAKRELKRLDSTSRSPVFAHFQETLGGVATICAYGAQERFIRENERRVDANMKAYIPSITANRWLGARLEFVGSVVILLAAGFAVAGVAFRSGQSEGMAGLTISYALQITQCLGSLVRATGEDETNIVSVERVLEFTGLPSEAPDVLESHRPPGSWPAQGAVKFVNYSTRYRPELDPALRNINLDIRAKEKIGIVGRTGAGKSSLVLSLFRIIEPALGSIHIDDLNASSVGLLDLRRRVSIIPQDSALFEGTIRDNLDPDKAHDDTELWVALELAQLKEHVAGMCGGLDTKVYEGKQLISLARALLKPSTILVLDEATAAVDVGTDMIIQKTLRDNISGRRTIITVAHRIHTVIDSDRVVVLDDGEIIETPASLIEQKGAFYQLAREAGLAEYDKKDRQALLALILSLTIAPAFATAPSPTDTYEERAINMRRLSSARDKLFRSSSRTSSQSKKSESSRGLSSSTSGPSSYPGPNNFSDAAPPAYTPAYQPAPAPVFLSPPSHAPVPVPSPAPAPAPAGVYGGVSDGDRYANLANFDTILLIDDSGSMAGSLWREAQDALKSIAEIVTMYDEDGIDMYFLNHKSSQTPSDRYKAKGGYYNVARKEVIETIFGNVSPCGATYTGRRLEQILLPYMRKFTSANDVDDVKPINLIVITDGAPSDNPEQAILQIAKALDQHDAPSYQVGIQFFQIGSDSHATSALQQLDDGLGRYGVRDIVDTVSCQWEDAGRHRAKRLTGDAILKVVLGAVDKRLDEHRLTNKK</sequence>
<feature type="transmembrane region" description="Helical" evidence="10">
    <location>
        <begin position="69"/>
        <end position="95"/>
    </location>
</feature>
<evidence type="ECO:0000256" key="10">
    <source>
        <dbReference type="SAM" id="Phobius"/>
    </source>
</evidence>
<dbReference type="InterPro" id="IPR036640">
    <property type="entry name" value="ABC1_TM_sf"/>
</dbReference>
<dbReference type="SUPFAM" id="SSF52540">
    <property type="entry name" value="P-loop containing nucleoside triphosphate hydrolases"/>
    <property type="match status" value="1"/>
</dbReference>
<keyword evidence="15" id="KW-1185">Reference proteome</keyword>
<dbReference type="GO" id="GO:0000329">
    <property type="term" value="C:fungal-type vacuole membrane"/>
    <property type="evidence" value="ECO:0007669"/>
    <property type="project" value="UniProtKB-ARBA"/>
</dbReference>
<dbReference type="InterPro" id="IPR036465">
    <property type="entry name" value="vWFA_dom_sf"/>
</dbReference>
<dbReference type="GO" id="GO:0005524">
    <property type="term" value="F:ATP binding"/>
    <property type="evidence" value="ECO:0007669"/>
    <property type="project" value="UniProtKB-KW"/>
</dbReference>
<dbReference type="Gene3D" id="1.20.1560.10">
    <property type="entry name" value="ABC transporter type 1, transmembrane domain"/>
    <property type="match status" value="1"/>
</dbReference>
<keyword evidence="7 10" id="KW-1133">Transmembrane helix</keyword>
<evidence type="ECO:0000259" key="13">
    <source>
        <dbReference type="PROSITE" id="PS50929"/>
    </source>
</evidence>
<evidence type="ECO:0000256" key="6">
    <source>
        <dbReference type="ARBA" id="ARBA00022840"/>
    </source>
</evidence>
<name>A0A0D9P476_METAN</name>
<evidence type="ECO:0000256" key="8">
    <source>
        <dbReference type="ARBA" id="ARBA00023136"/>
    </source>
</evidence>
<proteinExistence type="predicted"/>
<dbReference type="PROSITE" id="PS50234">
    <property type="entry name" value="VWFA"/>
    <property type="match status" value="1"/>
</dbReference>
<feature type="domain" description="VWFA" evidence="11">
    <location>
        <begin position="638"/>
        <end position="806"/>
    </location>
</feature>
<dbReference type="CDD" id="cd18603">
    <property type="entry name" value="ABC_6TM_MRP1_2_3_6_D2_like"/>
    <property type="match status" value="1"/>
</dbReference>
<keyword evidence="6" id="KW-0067">ATP-binding</keyword>
<evidence type="ECO:0000256" key="4">
    <source>
        <dbReference type="ARBA" id="ARBA00022737"/>
    </source>
</evidence>
<comment type="subcellular location">
    <subcellularLocation>
        <location evidence="1">Vacuole membrane</location>
        <topology evidence="1">Multi-pass membrane protein</topology>
    </subcellularLocation>
</comment>
<dbReference type="InterPro" id="IPR050173">
    <property type="entry name" value="ABC_transporter_C-like"/>
</dbReference>
<evidence type="ECO:0000259" key="11">
    <source>
        <dbReference type="PROSITE" id="PS50234"/>
    </source>
</evidence>
<dbReference type="EMBL" id="KE384727">
    <property type="protein sequence ID" value="KJK81009.1"/>
    <property type="molecule type" value="Genomic_DNA"/>
</dbReference>